<gene>
    <name evidence="1" type="ORF">PAXRUDRAFT_95642</name>
</gene>
<evidence type="ECO:0000313" key="1">
    <source>
        <dbReference type="EMBL" id="KIK80678.1"/>
    </source>
</evidence>
<dbReference type="STRING" id="930991.A0A0D0CYF8"/>
<feature type="non-terminal residue" evidence="1">
    <location>
        <position position="1"/>
    </location>
</feature>
<evidence type="ECO:0000313" key="2">
    <source>
        <dbReference type="Proteomes" id="UP000054538"/>
    </source>
</evidence>
<dbReference type="OrthoDB" id="2685291at2759"/>
<dbReference type="AlphaFoldDB" id="A0A0D0CYF8"/>
<feature type="non-terminal residue" evidence="1">
    <location>
        <position position="50"/>
    </location>
</feature>
<dbReference type="HOGENOM" id="CLU_3129838_0_0_1"/>
<sequence length="50" mass="5851">NPVTEHCTKHIPIHYHFIRDARNTVTDKHIEIFYIKGTDNPADMFTKNLG</sequence>
<organism evidence="1 2">
    <name type="scientific">Paxillus rubicundulus Ve08.2h10</name>
    <dbReference type="NCBI Taxonomy" id="930991"/>
    <lineage>
        <taxon>Eukaryota</taxon>
        <taxon>Fungi</taxon>
        <taxon>Dikarya</taxon>
        <taxon>Basidiomycota</taxon>
        <taxon>Agaricomycotina</taxon>
        <taxon>Agaricomycetes</taxon>
        <taxon>Agaricomycetidae</taxon>
        <taxon>Boletales</taxon>
        <taxon>Paxilineae</taxon>
        <taxon>Paxillaceae</taxon>
        <taxon>Paxillus</taxon>
    </lineage>
</organism>
<keyword evidence="2" id="KW-1185">Reference proteome</keyword>
<reference evidence="1 2" key="1">
    <citation type="submission" date="2014-04" db="EMBL/GenBank/DDBJ databases">
        <authorList>
            <consortium name="DOE Joint Genome Institute"/>
            <person name="Kuo A."/>
            <person name="Kohler A."/>
            <person name="Jargeat P."/>
            <person name="Nagy L.G."/>
            <person name="Floudas D."/>
            <person name="Copeland A."/>
            <person name="Barry K.W."/>
            <person name="Cichocki N."/>
            <person name="Veneault-Fourrey C."/>
            <person name="LaButti K."/>
            <person name="Lindquist E.A."/>
            <person name="Lipzen A."/>
            <person name="Lundell T."/>
            <person name="Morin E."/>
            <person name="Murat C."/>
            <person name="Sun H."/>
            <person name="Tunlid A."/>
            <person name="Henrissat B."/>
            <person name="Grigoriev I.V."/>
            <person name="Hibbett D.S."/>
            <person name="Martin F."/>
            <person name="Nordberg H.P."/>
            <person name="Cantor M.N."/>
            <person name="Hua S.X."/>
        </authorList>
    </citation>
    <scope>NUCLEOTIDE SEQUENCE [LARGE SCALE GENOMIC DNA]</scope>
    <source>
        <strain evidence="1 2">Ve08.2h10</strain>
    </source>
</reference>
<dbReference type="Proteomes" id="UP000054538">
    <property type="component" value="Unassembled WGS sequence"/>
</dbReference>
<accession>A0A0D0CYF8</accession>
<dbReference type="InParanoid" id="A0A0D0CYF8"/>
<proteinExistence type="predicted"/>
<dbReference type="EMBL" id="KN825960">
    <property type="protein sequence ID" value="KIK80678.1"/>
    <property type="molecule type" value="Genomic_DNA"/>
</dbReference>
<protein>
    <submittedName>
        <fullName evidence="1">Unplaced genomic scaffold scaffold_1138, whole genome shotgun sequence</fullName>
    </submittedName>
</protein>
<name>A0A0D0CYF8_9AGAM</name>
<reference evidence="2" key="2">
    <citation type="submission" date="2015-01" db="EMBL/GenBank/DDBJ databases">
        <title>Evolutionary Origins and Diversification of the Mycorrhizal Mutualists.</title>
        <authorList>
            <consortium name="DOE Joint Genome Institute"/>
            <consortium name="Mycorrhizal Genomics Consortium"/>
            <person name="Kohler A."/>
            <person name="Kuo A."/>
            <person name="Nagy L.G."/>
            <person name="Floudas D."/>
            <person name="Copeland A."/>
            <person name="Barry K.W."/>
            <person name="Cichocki N."/>
            <person name="Veneault-Fourrey C."/>
            <person name="LaButti K."/>
            <person name="Lindquist E.A."/>
            <person name="Lipzen A."/>
            <person name="Lundell T."/>
            <person name="Morin E."/>
            <person name="Murat C."/>
            <person name="Riley R."/>
            <person name="Ohm R."/>
            <person name="Sun H."/>
            <person name="Tunlid A."/>
            <person name="Henrissat B."/>
            <person name="Grigoriev I.V."/>
            <person name="Hibbett D.S."/>
            <person name="Martin F."/>
        </authorList>
    </citation>
    <scope>NUCLEOTIDE SEQUENCE [LARGE SCALE GENOMIC DNA]</scope>
    <source>
        <strain evidence="2">Ve08.2h10</strain>
    </source>
</reference>